<keyword evidence="2" id="KW-1185">Reference proteome</keyword>
<organism evidence="1 2">
    <name type="scientific">Desulfofustis limnaeus</name>
    <dbReference type="NCBI Taxonomy" id="2740163"/>
    <lineage>
        <taxon>Bacteria</taxon>
        <taxon>Pseudomonadati</taxon>
        <taxon>Thermodesulfobacteriota</taxon>
        <taxon>Desulfobulbia</taxon>
        <taxon>Desulfobulbales</taxon>
        <taxon>Desulfocapsaceae</taxon>
        <taxon>Desulfofustis</taxon>
    </lineage>
</organism>
<dbReference type="EMBL" id="AP025516">
    <property type="protein sequence ID" value="BDD88706.1"/>
    <property type="molecule type" value="Genomic_DNA"/>
</dbReference>
<sequence>MADRTAILTADLSAALADAGVAETLDSVTATMLASPVELIAGEFERSLVERLRVHCLAAEVPRKVPGQIVTFRGKRWAVLTADVVGAARVLVLERGVG</sequence>
<accession>A0ABM7WCM4</accession>
<name>A0ABM7WCM4_9BACT</name>
<dbReference type="Proteomes" id="UP000830055">
    <property type="component" value="Chromosome"/>
</dbReference>
<dbReference type="RefSeq" id="WP_284152040.1">
    <property type="nucleotide sequence ID" value="NZ_AP025516.1"/>
</dbReference>
<protein>
    <submittedName>
        <fullName evidence="1">Uncharacterized protein</fullName>
    </submittedName>
</protein>
<gene>
    <name evidence="1" type="ORF">DPPLL_30710</name>
</gene>
<reference evidence="1 2" key="1">
    <citation type="submission" date="2022-01" db="EMBL/GenBank/DDBJ databases">
        <title>Desulfofustis limnae sp. nov., a novel mesophilic sulfate-reducing bacterium isolated from marsh soil.</title>
        <authorList>
            <person name="Watanabe M."/>
            <person name="Takahashi A."/>
            <person name="Kojima H."/>
            <person name="Fukui M."/>
        </authorList>
    </citation>
    <scope>NUCLEOTIDE SEQUENCE [LARGE SCALE GENOMIC DNA]</scope>
    <source>
        <strain evidence="1 2">PPLL</strain>
    </source>
</reference>
<evidence type="ECO:0000313" key="1">
    <source>
        <dbReference type="EMBL" id="BDD88706.1"/>
    </source>
</evidence>
<proteinExistence type="predicted"/>
<evidence type="ECO:0000313" key="2">
    <source>
        <dbReference type="Proteomes" id="UP000830055"/>
    </source>
</evidence>